<sequence>MRPAQTGVATPTLQLSTTATSLPKLTLPKFSGLQQEWDTFKALFTSMVKDAPTLTPTLKLQHLFACVEGDTLRTIKSIEVTGDNFEVAWTALSRRYENKRLRISLFMKRLLYMQPATKKSVAEYTRLLDTTNECRRALRSLGEPVDQWDRWFVSIIVFNLDSDTREKWEQHIPAGDASPTYDQLVAFLENKVQALDTAHCSNASVQNRSAKSNKVSSSNSSKFVSAHHASSNSESSARKQFRCVLCSGEHRLGSCTDFNGYTTEQRWKYVKEQGLCFNCLSKAHKSAECTSTFKCRTCQQLHHSKLHRGSTTQDFAAPPTTEAISLQSNSLSTHVATSAAIASHTSTNERATILGTARARAVNTRGEELLVRVLTDPASEGSFVSEHVVQMLALQKKLTPLSVSGAGARHQRDAVGSLKGLALADPLYHTPAPVDCLIGAELYPEIIKAGLRLGPIGSPMAYDSIFGWIVTGPTDIQQAHPDVIGSFKLTVVPMASISHELRKFWELEEVQLLPTMTPAEEECENFFRSTHRRDETGRFVVCLPFTAAPAMPGAYAIAQQRFLALERRLLKNPELRQQYCKFMQDYEDLNHMRKAEQAQTSGRTAYIPHHAVVGKKLRVVFNASQKANNGKSLNDFLHVGGKLQPDIAEIILRWRLGRYAFTADIIKMYRQIRIHDEDIPCQRILWRKNPEDPVQEYELLTVTYGTACAPYLALRVMRQLAEDGKVKHPVGSKILRQHVRGRRLGIMQQRKRGYSSSPRFDKPLADSRYGARQMGGQLRHPAA</sequence>
<dbReference type="PANTHER" id="PTHR47331:SF5">
    <property type="entry name" value="RIBONUCLEASE H"/>
    <property type="match status" value="1"/>
</dbReference>
<dbReference type="AlphaFoldDB" id="A0A6H5J0A2"/>
<dbReference type="EMBL" id="CADCXV010001049">
    <property type="protein sequence ID" value="CAB0040755.1"/>
    <property type="molecule type" value="Genomic_DNA"/>
</dbReference>
<dbReference type="PANTHER" id="PTHR47331">
    <property type="entry name" value="PHD-TYPE DOMAIN-CONTAINING PROTEIN"/>
    <property type="match status" value="1"/>
</dbReference>
<dbReference type="Pfam" id="PF03564">
    <property type="entry name" value="DUF1759"/>
    <property type="match status" value="1"/>
</dbReference>
<dbReference type="InterPro" id="IPR005312">
    <property type="entry name" value="DUF1759"/>
</dbReference>
<protein>
    <recommendedName>
        <fullName evidence="4">Peptidase aspartic putative domain-containing protein</fullName>
    </recommendedName>
</protein>
<dbReference type="Proteomes" id="UP000479190">
    <property type="component" value="Unassembled WGS sequence"/>
</dbReference>
<feature type="region of interest" description="Disordered" evidence="1">
    <location>
        <begin position="747"/>
        <end position="783"/>
    </location>
</feature>
<dbReference type="GO" id="GO:0071897">
    <property type="term" value="P:DNA biosynthetic process"/>
    <property type="evidence" value="ECO:0007669"/>
    <property type="project" value="UniProtKB-ARBA"/>
</dbReference>
<evidence type="ECO:0000256" key="1">
    <source>
        <dbReference type="SAM" id="MobiDB-lite"/>
    </source>
</evidence>
<dbReference type="OrthoDB" id="7550894at2759"/>
<name>A0A6H5J0A2_9HYME</name>
<dbReference type="SUPFAM" id="SSF56672">
    <property type="entry name" value="DNA/RNA polymerases"/>
    <property type="match status" value="1"/>
</dbReference>
<dbReference type="InterPro" id="IPR043502">
    <property type="entry name" value="DNA/RNA_pol_sf"/>
</dbReference>
<gene>
    <name evidence="2" type="ORF">TBRA_LOCUS12449</name>
</gene>
<evidence type="ECO:0008006" key="4">
    <source>
        <dbReference type="Google" id="ProtNLM"/>
    </source>
</evidence>
<organism evidence="2 3">
    <name type="scientific">Trichogramma brassicae</name>
    <dbReference type="NCBI Taxonomy" id="86971"/>
    <lineage>
        <taxon>Eukaryota</taxon>
        <taxon>Metazoa</taxon>
        <taxon>Ecdysozoa</taxon>
        <taxon>Arthropoda</taxon>
        <taxon>Hexapoda</taxon>
        <taxon>Insecta</taxon>
        <taxon>Pterygota</taxon>
        <taxon>Neoptera</taxon>
        <taxon>Endopterygota</taxon>
        <taxon>Hymenoptera</taxon>
        <taxon>Apocrita</taxon>
        <taxon>Proctotrupomorpha</taxon>
        <taxon>Chalcidoidea</taxon>
        <taxon>Trichogrammatidae</taxon>
        <taxon>Trichogramma</taxon>
    </lineage>
</organism>
<accession>A0A6H5J0A2</accession>
<proteinExistence type="predicted"/>
<reference evidence="2 3" key="1">
    <citation type="submission" date="2020-02" db="EMBL/GenBank/DDBJ databases">
        <authorList>
            <person name="Ferguson B K."/>
        </authorList>
    </citation>
    <scope>NUCLEOTIDE SEQUENCE [LARGE SCALE GENOMIC DNA]</scope>
</reference>
<evidence type="ECO:0000313" key="3">
    <source>
        <dbReference type="Proteomes" id="UP000479190"/>
    </source>
</evidence>
<keyword evidence="3" id="KW-1185">Reference proteome</keyword>
<evidence type="ECO:0000313" key="2">
    <source>
        <dbReference type="EMBL" id="CAB0040755.1"/>
    </source>
</evidence>